<keyword evidence="2" id="KW-1185">Reference proteome</keyword>
<proteinExistence type="predicted"/>
<reference evidence="1" key="1">
    <citation type="submission" date="2022-04" db="EMBL/GenBank/DDBJ databases">
        <title>Jade perch genome.</title>
        <authorList>
            <person name="Chao B."/>
        </authorList>
    </citation>
    <scope>NUCLEOTIDE SEQUENCE</scope>
    <source>
        <strain evidence="1">CB-2022</strain>
    </source>
</reference>
<evidence type="ECO:0000313" key="2">
    <source>
        <dbReference type="Proteomes" id="UP000831701"/>
    </source>
</evidence>
<accession>A0ACB8VMN9</accession>
<organism evidence="1 2">
    <name type="scientific">Scortum barcoo</name>
    <name type="common">barcoo grunter</name>
    <dbReference type="NCBI Taxonomy" id="214431"/>
    <lineage>
        <taxon>Eukaryota</taxon>
        <taxon>Metazoa</taxon>
        <taxon>Chordata</taxon>
        <taxon>Craniata</taxon>
        <taxon>Vertebrata</taxon>
        <taxon>Euteleostomi</taxon>
        <taxon>Actinopterygii</taxon>
        <taxon>Neopterygii</taxon>
        <taxon>Teleostei</taxon>
        <taxon>Neoteleostei</taxon>
        <taxon>Acanthomorphata</taxon>
        <taxon>Eupercaria</taxon>
        <taxon>Centrarchiformes</taxon>
        <taxon>Terapontoidei</taxon>
        <taxon>Terapontidae</taxon>
        <taxon>Scortum</taxon>
    </lineage>
</organism>
<name>A0ACB8VMN9_9TELE</name>
<dbReference type="EMBL" id="CM041549">
    <property type="protein sequence ID" value="KAI3356791.1"/>
    <property type="molecule type" value="Genomic_DNA"/>
</dbReference>
<gene>
    <name evidence="1" type="ORF">L3Q82_003319</name>
</gene>
<sequence>MKQQGQALRDFYGCLNEAIMRLVSIIICYAPVGMMFLIAGKTVEMKNLAQAGGQLGMYTVSVIVGLLIHGLFVLPLLYFLVTRKNPYSIIGGLFQALITALGTSSSITATAASIGAAGIRQAGLVTMVIILTSVGLLPTEDATLIIPVDWFLYRLRTTTTNVLDDALGVGIVEHLSRGELQSQDAEAGIIVPCNDRPVCTPITPVKKIRDEGGPTEWSIRQQVAAALHPPASKALHSLQPGDFVVVKGFKRQHWQAKRWHGLVQVLLTNHTDVKVVEWAACIHASHCKRDGSGPPADGLDLRLPHWPAALEPPQGTVLAPLLFTLYTSDFFCYNSELCHIQKVRTDDTAIVGCIRDDREEEYRRLVRGLRCMVPH</sequence>
<dbReference type="Proteomes" id="UP000831701">
    <property type="component" value="Chromosome 19"/>
</dbReference>
<evidence type="ECO:0000313" key="1">
    <source>
        <dbReference type="EMBL" id="KAI3356791.1"/>
    </source>
</evidence>
<protein>
    <submittedName>
        <fullName evidence="1">Uncharacterized protein</fullName>
    </submittedName>
</protein>
<comment type="caution">
    <text evidence="1">The sequence shown here is derived from an EMBL/GenBank/DDBJ whole genome shotgun (WGS) entry which is preliminary data.</text>
</comment>